<proteinExistence type="predicted"/>
<name>W2SHZ2_NECAM</name>
<evidence type="ECO:0000313" key="2">
    <source>
        <dbReference type="Proteomes" id="UP000053676"/>
    </source>
</evidence>
<evidence type="ECO:0000313" key="1">
    <source>
        <dbReference type="EMBL" id="ETN68496.1"/>
    </source>
</evidence>
<protein>
    <submittedName>
        <fullName evidence="1">Uncharacterized protein</fullName>
    </submittedName>
</protein>
<keyword evidence="2" id="KW-1185">Reference proteome</keyword>
<dbReference type="EMBL" id="KI669253">
    <property type="protein sequence ID" value="ETN68496.1"/>
    <property type="molecule type" value="Genomic_DNA"/>
</dbReference>
<reference evidence="2" key="1">
    <citation type="journal article" date="2014" name="Nat. Genet.">
        <title>Genome of the human hookworm Necator americanus.</title>
        <authorList>
            <person name="Tang Y.T."/>
            <person name="Gao X."/>
            <person name="Rosa B.A."/>
            <person name="Abubucker S."/>
            <person name="Hallsworth-Pepin K."/>
            <person name="Martin J."/>
            <person name="Tyagi R."/>
            <person name="Heizer E."/>
            <person name="Zhang X."/>
            <person name="Bhonagiri-Palsikar V."/>
            <person name="Minx P."/>
            <person name="Warren W.C."/>
            <person name="Wang Q."/>
            <person name="Zhan B."/>
            <person name="Hotez P.J."/>
            <person name="Sternberg P.W."/>
            <person name="Dougall A."/>
            <person name="Gaze S.T."/>
            <person name="Mulvenna J."/>
            <person name="Sotillo J."/>
            <person name="Ranganathan S."/>
            <person name="Rabelo E.M."/>
            <person name="Wilson R.K."/>
            <person name="Felgner P.L."/>
            <person name="Bethony J."/>
            <person name="Hawdon J.M."/>
            <person name="Gasser R.B."/>
            <person name="Loukas A."/>
            <person name="Mitreva M."/>
        </authorList>
    </citation>
    <scope>NUCLEOTIDE SEQUENCE [LARGE SCALE GENOMIC DNA]</scope>
</reference>
<organism evidence="1 2">
    <name type="scientific">Necator americanus</name>
    <name type="common">Human hookworm</name>
    <dbReference type="NCBI Taxonomy" id="51031"/>
    <lineage>
        <taxon>Eukaryota</taxon>
        <taxon>Metazoa</taxon>
        <taxon>Ecdysozoa</taxon>
        <taxon>Nematoda</taxon>
        <taxon>Chromadorea</taxon>
        <taxon>Rhabditida</taxon>
        <taxon>Rhabditina</taxon>
        <taxon>Rhabditomorpha</taxon>
        <taxon>Strongyloidea</taxon>
        <taxon>Ancylostomatidae</taxon>
        <taxon>Bunostominae</taxon>
        <taxon>Necator</taxon>
    </lineage>
</organism>
<dbReference type="Proteomes" id="UP000053676">
    <property type="component" value="Unassembled WGS sequence"/>
</dbReference>
<dbReference type="AlphaFoldDB" id="W2SHZ2"/>
<accession>W2SHZ2</accession>
<dbReference type="KEGG" id="nai:NECAME_05579"/>
<sequence>MLIKELDYMGQSSRPLISLNWIPDEKPPLEIFVSAVHGAFLASRTDPFVSCQFVVFFVFATHDTNGGCCLFRSRKEREHVRLVHVHAPFAVHERTVNLERDQAGPGCVHGLVCDQILLLEKNCSPQNLVRLAYPVEEIESVETDAENRLATEKLKMRLQTPDTCDICYYEPPNLKYILRFGFKCVFY</sequence>
<gene>
    <name evidence="1" type="ORF">NECAME_05579</name>
</gene>